<keyword evidence="4" id="KW-1185">Reference proteome</keyword>
<organism evidence="3 4">
    <name type="scientific">Rhipicephalus sanguineus</name>
    <name type="common">Brown dog tick</name>
    <name type="synonym">Ixodes sanguineus</name>
    <dbReference type="NCBI Taxonomy" id="34632"/>
    <lineage>
        <taxon>Eukaryota</taxon>
        <taxon>Metazoa</taxon>
        <taxon>Ecdysozoa</taxon>
        <taxon>Arthropoda</taxon>
        <taxon>Chelicerata</taxon>
        <taxon>Arachnida</taxon>
        <taxon>Acari</taxon>
        <taxon>Parasitiformes</taxon>
        <taxon>Ixodida</taxon>
        <taxon>Ixodoidea</taxon>
        <taxon>Ixodidae</taxon>
        <taxon>Rhipicephalinae</taxon>
        <taxon>Rhipicephalus</taxon>
        <taxon>Rhipicephalus</taxon>
    </lineage>
</organism>
<protein>
    <submittedName>
        <fullName evidence="3">Uncharacterized protein</fullName>
    </submittedName>
</protein>
<accession>A0A9D4T0N0</accession>
<evidence type="ECO:0000313" key="4">
    <source>
        <dbReference type="Proteomes" id="UP000821837"/>
    </source>
</evidence>
<feature type="region of interest" description="Disordered" evidence="1">
    <location>
        <begin position="302"/>
        <end position="327"/>
    </location>
</feature>
<sequence>MGMRVVYADLPGGPTFVRLADEISRYSLCAKCGMLSLSLYHDPAGHVFCKTCLVEQCTKQRRLYFYCSQESKVVALNEMIKAHHLNAALGALYVDCPNKPDCQMKMRLDELNDHYLPCKPRYECPTCCRSVETKNWREHVCVFESSLSGTWTTVSGAFNFFFLLLYALCLSSYLFLNSLSSVKHPITLRIIYVDVITLMVVFVHFCNFMYPTAFRKPLHNLGQHKKVNKTAKRTASLYQRRRCANISTCRRVKDNNMPRHLRNCTKAPEPCVYCEAPFRPRDMTSHIQNCFMNPDNATKVSSSQCKSGAAVPNPLESDSSDSSHADQYPPGDGPIWLQYLASGDWLGAFMTMEESSNFRKLEEHDRHARLASTLVYLEQHACVRDFLKQPSLVQPFDSLLAALFVRAYYLPRNVWSKREEVTWERALACLPKSLASRLGGEAVHYLHAFPVFLDEKSAQGVAANKVRPARSQPRPNPESDSMSEPTASGTSGEASEREKETEMETSEPDLAPCRKPKERKPFCERLPPGTTGPPLPSRMPSDTSSTWNENVYDDVEVPGYRKSYLYLRDKDGFADISYETVPELDNVEMTTSRGDKEHGVSPGAKDSAAADGAKPKAVADSTKPASEEEHIYEDIDELHAN</sequence>
<feature type="compositionally biased region" description="Low complexity" evidence="1">
    <location>
        <begin position="601"/>
        <end position="616"/>
    </location>
</feature>
<reference evidence="3" key="1">
    <citation type="journal article" date="2020" name="Cell">
        <title>Large-Scale Comparative Analyses of Tick Genomes Elucidate Their Genetic Diversity and Vector Capacities.</title>
        <authorList>
            <consortium name="Tick Genome and Microbiome Consortium (TIGMIC)"/>
            <person name="Jia N."/>
            <person name="Wang J."/>
            <person name="Shi W."/>
            <person name="Du L."/>
            <person name="Sun Y."/>
            <person name="Zhan W."/>
            <person name="Jiang J.F."/>
            <person name="Wang Q."/>
            <person name="Zhang B."/>
            <person name="Ji P."/>
            <person name="Bell-Sakyi L."/>
            <person name="Cui X.M."/>
            <person name="Yuan T.T."/>
            <person name="Jiang B.G."/>
            <person name="Yang W.F."/>
            <person name="Lam T.T."/>
            <person name="Chang Q.C."/>
            <person name="Ding S.J."/>
            <person name="Wang X.J."/>
            <person name="Zhu J.G."/>
            <person name="Ruan X.D."/>
            <person name="Zhao L."/>
            <person name="Wei J.T."/>
            <person name="Ye R.Z."/>
            <person name="Que T.C."/>
            <person name="Du C.H."/>
            <person name="Zhou Y.H."/>
            <person name="Cheng J.X."/>
            <person name="Dai P.F."/>
            <person name="Guo W.B."/>
            <person name="Han X.H."/>
            <person name="Huang E.J."/>
            <person name="Li L.F."/>
            <person name="Wei W."/>
            <person name="Gao Y.C."/>
            <person name="Liu J.Z."/>
            <person name="Shao H.Z."/>
            <person name="Wang X."/>
            <person name="Wang C.C."/>
            <person name="Yang T.C."/>
            <person name="Huo Q.B."/>
            <person name="Li W."/>
            <person name="Chen H.Y."/>
            <person name="Chen S.E."/>
            <person name="Zhou L.G."/>
            <person name="Ni X.B."/>
            <person name="Tian J.H."/>
            <person name="Sheng Y."/>
            <person name="Liu T."/>
            <person name="Pan Y.S."/>
            <person name="Xia L.Y."/>
            <person name="Li J."/>
            <person name="Zhao F."/>
            <person name="Cao W.C."/>
        </authorList>
    </citation>
    <scope>NUCLEOTIDE SEQUENCE</scope>
    <source>
        <strain evidence="3">Rsan-2018</strain>
    </source>
</reference>
<dbReference type="InterPro" id="IPR013083">
    <property type="entry name" value="Znf_RING/FYVE/PHD"/>
</dbReference>
<comment type="caution">
    <text evidence="3">The sequence shown here is derived from an EMBL/GenBank/DDBJ whole genome shotgun (WGS) entry which is preliminary data.</text>
</comment>
<dbReference type="Proteomes" id="UP000821837">
    <property type="component" value="Chromosome 3"/>
</dbReference>
<feature type="compositionally biased region" description="Polar residues" evidence="1">
    <location>
        <begin position="540"/>
        <end position="549"/>
    </location>
</feature>
<keyword evidence="2" id="KW-0812">Transmembrane</keyword>
<keyword evidence="2" id="KW-1133">Transmembrane helix</keyword>
<gene>
    <name evidence="3" type="ORF">HPB52_012477</name>
</gene>
<feature type="region of interest" description="Disordered" evidence="1">
    <location>
        <begin position="587"/>
        <end position="641"/>
    </location>
</feature>
<dbReference type="AlphaFoldDB" id="A0A9D4T0N0"/>
<evidence type="ECO:0000256" key="2">
    <source>
        <dbReference type="SAM" id="Phobius"/>
    </source>
</evidence>
<feature type="transmembrane region" description="Helical" evidence="2">
    <location>
        <begin position="156"/>
        <end position="176"/>
    </location>
</feature>
<evidence type="ECO:0000256" key="1">
    <source>
        <dbReference type="SAM" id="MobiDB-lite"/>
    </source>
</evidence>
<feature type="compositionally biased region" description="Polar residues" evidence="1">
    <location>
        <begin position="478"/>
        <end position="492"/>
    </location>
</feature>
<evidence type="ECO:0000313" key="3">
    <source>
        <dbReference type="EMBL" id="KAH7961827.1"/>
    </source>
</evidence>
<feature type="compositionally biased region" description="Basic and acidic residues" evidence="1">
    <location>
        <begin position="625"/>
        <end position="641"/>
    </location>
</feature>
<feature type="region of interest" description="Disordered" evidence="1">
    <location>
        <begin position="463"/>
        <end position="553"/>
    </location>
</feature>
<dbReference type="VEuPathDB" id="VectorBase:RSAN_045497"/>
<proteinExistence type="predicted"/>
<dbReference type="EMBL" id="JABSTV010001249">
    <property type="protein sequence ID" value="KAH7961827.1"/>
    <property type="molecule type" value="Genomic_DNA"/>
</dbReference>
<dbReference type="Gene3D" id="3.30.40.10">
    <property type="entry name" value="Zinc/RING finger domain, C3HC4 (zinc finger)"/>
    <property type="match status" value="2"/>
</dbReference>
<keyword evidence="2" id="KW-0472">Membrane</keyword>
<reference evidence="3" key="2">
    <citation type="submission" date="2021-09" db="EMBL/GenBank/DDBJ databases">
        <authorList>
            <person name="Jia N."/>
            <person name="Wang J."/>
            <person name="Shi W."/>
            <person name="Du L."/>
            <person name="Sun Y."/>
            <person name="Zhan W."/>
            <person name="Jiang J."/>
            <person name="Wang Q."/>
            <person name="Zhang B."/>
            <person name="Ji P."/>
            <person name="Sakyi L.B."/>
            <person name="Cui X."/>
            <person name="Yuan T."/>
            <person name="Jiang B."/>
            <person name="Yang W."/>
            <person name="Lam T.T.-Y."/>
            <person name="Chang Q."/>
            <person name="Ding S."/>
            <person name="Wang X."/>
            <person name="Zhu J."/>
            <person name="Ruan X."/>
            <person name="Zhao L."/>
            <person name="Wei J."/>
            <person name="Que T."/>
            <person name="Du C."/>
            <person name="Cheng J."/>
            <person name="Dai P."/>
            <person name="Han X."/>
            <person name="Huang E."/>
            <person name="Gao Y."/>
            <person name="Liu J."/>
            <person name="Shao H."/>
            <person name="Ye R."/>
            <person name="Li L."/>
            <person name="Wei W."/>
            <person name="Wang X."/>
            <person name="Wang C."/>
            <person name="Huo Q."/>
            <person name="Li W."/>
            <person name="Guo W."/>
            <person name="Chen H."/>
            <person name="Chen S."/>
            <person name="Zhou L."/>
            <person name="Zhou L."/>
            <person name="Ni X."/>
            <person name="Tian J."/>
            <person name="Zhou Y."/>
            <person name="Sheng Y."/>
            <person name="Liu T."/>
            <person name="Pan Y."/>
            <person name="Xia L."/>
            <person name="Li J."/>
            <person name="Zhao F."/>
            <person name="Cao W."/>
        </authorList>
    </citation>
    <scope>NUCLEOTIDE SEQUENCE</scope>
    <source>
        <strain evidence="3">Rsan-2018</strain>
        <tissue evidence="3">Larvae</tissue>
    </source>
</reference>
<feature type="transmembrane region" description="Helical" evidence="2">
    <location>
        <begin position="188"/>
        <end position="210"/>
    </location>
</feature>
<name>A0A9D4T0N0_RHISA</name>